<sequence>MLKKIQISFLALAFPLLFSCNSGGNDQAAKSDAAYTEYRDLVTDFEEDTLSEVELRAMRGSDIDSARWAALTAEREQQYEQKRQAVEQDLDQYPPERKQEIQDLDDRYKRAMETREKQYEEASHRYKLRQQLLGIEIEEDDLSDIVPEEMATTYKRFVDNVAEEAGKFEERDWNLVEGWWSSLGSRYRSIEPNLDQQARTAIEQAQNRYKEIRQQYASQNNLEE</sequence>
<name>A0ABP8LKS9_9BACT</name>
<proteinExistence type="predicted"/>
<reference evidence="4" key="1">
    <citation type="journal article" date="2019" name="Int. J. Syst. Evol. Microbiol.">
        <title>The Global Catalogue of Microorganisms (GCM) 10K type strain sequencing project: providing services to taxonomists for standard genome sequencing and annotation.</title>
        <authorList>
            <consortium name="The Broad Institute Genomics Platform"/>
            <consortium name="The Broad Institute Genome Sequencing Center for Infectious Disease"/>
            <person name="Wu L."/>
            <person name="Ma J."/>
        </authorList>
    </citation>
    <scope>NUCLEOTIDE SEQUENCE [LARGE SCALE GENOMIC DNA]</scope>
    <source>
        <strain evidence="4">JCM 17926</strain>
    </source>
</reference>
<protein>
    <recommendedName>
        <fullName evidence="5">DUF3826 domain-containing protein</fullName>
    </recommendedName>
</protein>
<keyword evidence="1" id="KW-0175">Coiled coil</keyword>
<dbReference type="EMBL" id="BAABHC010000007">
    <property type="protein sequence ID" value="GAA4430907.1"/>
    <property type="molecule type" value="Genomic_DNA"/>
</dbReference>
<feature type="coiled-coil region" evidence="1">
    <location>
        <begin position="195"/>
        <end position="222"/>
    </location>
</feature>
<gene>
    <name evidence="3" type="ORF">GCM10023188_18000</name>
</gene>
<evidence type="ECO:0000256" key="1">
    <source>
        <dbReference type="SAM" id="Coils"/>
    </source>
</evidence>
<dbReference type="PROSITE" id="PS51257">
    <property type="entry name" value="PROKAR_LIPOPROTEIN"/>
    <property type="match status" value="1"/>
</dbReference>
<evidence type="ECO:0000256" key="2">
    <source>
        <dbReference type="SAM" id="SignalP"/>
    </source>
</evidence>
<keyword evidence="4" id="KW-1185">Reference proteome</keyword>
<evidence type="ECO:0008006" key="5">
    <source>
        <dbReference type="Google" id="ProtNLM"/>
    </source>
</evidence>
<dbReference type="RefSeq" id="WP_345158441.1">
    <property type="nucleotide sequence ID" value="NZ_BAABHC010000007.1"/>
</dbReference>
<evidence type="ECO:0000313" key="3">
    <source>
        <dbReference type="EMBL" id="GAA4430907.1"/>
    </source>
</evidence>
<comment type="caution">
    <text evidence="3">The sequence shown here is derived from an EMBL/GenBank/DDBJ whole genome shotgun (WGS) entry which is preliminary data.</text>
</comment>
<keyword evidence="2" id="KW-0732">Signal</keyword>
<evidence type="ECO:0000313" key="4">
    <source>
        <dbReference type="Proteomes" id="UP001500552"/>
    </source>
</evidence>
<feature type="signal peptide" evidence="2">
    <location>
        <begin position="1"/>
        <end position="24"/>
    </location>
</feature>
<accession>A0ABP8LKS9</accession>
<organism evidence="3 4">
    <name type="scientific">Pontibacter saemangeumensis</name>
    <dbReference type="NCBI Taxonomy" id="1084525"/>
    <lineage>
        <taxon>Bacteria</taxon>
        <taxon>Pseudomonadati</taxon>
        <taxon>Bacteroidota</taxon>
        <taxon>Cytophagia</taxon>
        <taxon>Cytophagales</taxon>
        <taxon>Hymenobacteraceae</taxon>
        <taxon>Pontibacter</taxon>
    </lineage>
</organism>
<dbReference type="Proteomes" id="UP001500552">
    <property type="component" value="Unassembled WGS sequence"/>
</dbReference>
<feature type="chain" id="PRO_5047203824" description="DUF3826 domain-containing protein" evidence="2">
    <location>
        <begin position="25"/>
        <end position="224"/>
    </location>
</feature>